<dbReference type="EMBL" id="JAVRRD010000017">
    <property type="protein sequence ID" value="KAK5050402.1"/>
    <property type="molecule type" value="Genomic_DNA"/>
</dbReference>
<evidence type="ECO:0000256" key="1">
    <source>
        <dbReference type="SAM" id="MobiDB-lite"/>
    </source>
</evidence>
<dbReference type="AlphaFoldDB" id="A0AAV9N6Z9"/>
<dbReference type="GeneID" id="89971866"/>
<accession>A0AAV9N6Z9</accession>
<keyword evidence="3" id="KW-1185">Reference proteome</keyword>
<feature type="compositionally biased region" description="Basic and acidic residues" evidence="1">
    <location>
        <begin position="133"/>
        <end position="150"/>
    </location>
</feature>
<comment type="caution">
    <text evidence="2">The sequence shown here is derived from an EMBL/GenBank/DDBJ whole genome shotgun (WGS) entry which is preliminary data.</text>
</comment>
<sequence>MAPKLFSTSSTVRENKDNGSPAFRSIVLPGQPRAGSKNISRSQPSPLPRRTPAASPNAQPFRARTPQLPQRQPAQPEASQGSSTQNPRPRLVAGVLRQTGPGTGRLQTGRFQDGKVRRIPNTDAPLRGRGGKPKTDRRMAMSRGKGKEDKESEQDAETEDIDELVNDYVAKVIDRPVNPTEPIEYVPGENMSIEDLRKDWPNIPLSSTGLTESVQQRIESLAHRLPHGYQTPMQLVERYRKGKLTRFESEEEKETVLKLAAEVQQQKTDEIVEKKGTEVQAKDMSFVDLASRSGERNALADAYVKGTYPALEKQRMPFLDQIARNLRNNYTYNAMQSEEFMKAIAGTTGSQAQQQQRAK</sequence>
<evidence type="ECO:0000313" key="3">
    <source>
        <dbReference type="Proteomes" id="UP001358417"/>
    </source>
</evidence>
<name>A0AAV9N6Z9_9EURO</name>
<feature type="region of interest" description="Disordered" evidence="1">
    <location>
        <begin position="1"/>
        <end position="159"/>
    </location>
</feature>
<evidence type="ECO:0000313" key="2">
    <source>
        <dbReference type="EMBL" id="KAK5050402.1"/>
    </source>
</evidence>
<dbReference type="Proteomes" id="UP001358417">
    <property type="component" value="Unassembled WGS sequence"/>
</dbReference>
<reference evidence="2 3" key="1">
    <citation type="submission" date="2023-08" db="EMBL/GenBank/DDBJ databases">
        <title>Black Yeasts Isolated from many extreme environments.</title>
        <authorList>
            <person name="Coleine C."/>
            <person name="Stajich J.E."/>
            <person name="Selbmann L."/>
        </authorList>
    </citation>
    <scope>NUCLEOTIDE SEQUENCE [LARGE SCALE GENOMIC DNA]</scope>
    <source>
        <strain evidence="2 3">CCFEE 5792</strain>
    </source>
</reference>
<organism evidence="2 3">
    <name type="scientific">Exophiala bonariae</name>
    <dbReference type="NCBI Taxonomy" id="1690606"/>
    <lineage>
        <taxon>Eukaryota</taxon>
        <taxon>Fungi</taxon>
        <taxon>Dikarya</taxon>
        <taxon>Ascomycota</taxon>
        <taxon>Pezizomycotina</taxon>
        <taxon>Eurotiomycetes</taxon>
        <taxon>Chaetothyriomycetidae</taxon>
        <taxon>Chaetothyriales</taxon>
        <taxon>Herpotrichiellaceae</taxon>
        <taxon>Exophiala</taxon>
    </lineage>
</organism>
<protein>
    <submittedName>
        <fullName evidence="2">Uncharacterized protein</fullName>
    </submittedName>
</protein>
<feature type="compositionally biased region" description="Polar residues" evidence="1">
    <location>
        <begin position="67"/>
        <end position="87"/>
    </location>
</feature>
<dbReference type="RefSeq" id="XP_064704988.1">
    <property type="nucleotide sequence ID" value="XM_064847267.1"/>
</dbReference>
<feature type="compositionally biased region" description="Polar residues" evidence="1">
    <location>
        <begin position="1"/>
        <end position="12"/>
    </location>
</feature>
<proteinExistence type="predicted"/>
<gene>
    <name evidence="2" type="ORF">LTR84_003683</name>
</gene>